<organism evidence="2 3">
    <name type="scientific">Streptomyces mirabilis</name>
    <dbReference type="NCBI Taxonomy" id="68239"/>
    <lineage>
        <taxon>Bacteria</taxon>
        <taxon>Bacillati</taxon>
        <taxon>Actinomycetota</taxon>
        <taxon>Actinomycetes</taxon>
        <taxon>Kitasatosporales</taxon>
        <taxon>Streptomycetaceae</taxon>
        <taxon>Streptomyces</taxon>
    </lineage>
</organism>
<name>A0A1I2L2E4_9ACTN</name>
<dbReference type="AlphaFoldDB" id="A0A1I2L2E4"/>
<sequence>MTATRSPRDSSRRAPHRRPHSGSSAGAQSGAMGRWPGKDSSTTILSTGAPTLLTCWGASSTPASPRIRPALLVADPPKQRGTPYLYRHAPQLVVSGPDTASDGAVLATRSLHSATNPDDTASEHSTTTEPWAAQACDALIGRLARTPRTGRRTARLRHHRAGRHPDLDVAPHRPRQHPHLATRPPRPRMGTPPAPGRTTHHAPAVPVPPHRQRDLGRPRRPVHPR</sequence>
<dbReference type="EMBL" id="FONR01000011">
    <property type="protein sequence ID" value="SFF71316.1"/>
    <property type="molecule type" value="Genomic_DNA"/>
</dbReference>
<proteinExistence type="predicted"/>
<dbReference type="Proteomes" id="UP000181942">
    <property type="component" value="Unassembled WGS sequence"/>
</dbReference>
<evidence type="ECO:0000256" key="1">
    <source>
        <dbReference type="SAM" id="MobiDB-lite"/>
    </source>
</evidence>
<feature type="compositionally biased region" description="Basic and acidic residues" evidence="1">
    <location>
        <begin position="1"/>
        <end position="12"/>
    </location>
</feature>
<accession>A0A1I2L2E4</accession>
<evidence type="ECO:0000313" key="3">
    <source>
        <dbReference type="Proteomes" id="UP000181942"/>
    </source>
</evidence>
<feature type="region of interest" description="Disordered" evidence="1">
    <location>
        <begin position="145"/>
        <end position="225"/>
    </location>
</feature>
<protein>
    <submittedName>
        <fullName evidence="2">Uncharacterized protein</fullName>
    </submittedName>
</protein>
<reference evidence="2 3" key="1">
    <citation type="submission" date="2016-10" db="EMBL/GenBank/DDBJ databases">
        <authorList>
            <person name="de Groot N.N."/>
        </authorList>
    </citation>
    <scope>NUCLEOTIDE SEQUENCE [LARGE SCALE GENOMIC DNA]</scope>
    <source>
        <strain evidence="2 3">OK461</strain>
    </source>
</reference>
<feature type="compositionally biased region" description="Low complexity" evidence="1">
    <location>
        <begin position="21"/>
        <end position="33"/>
    </location>
</feature>
<gene>
    <name evidence="2" type="ORF">SAMN02787118_11127</name>
</gene>
<feature type="region of interest" description="Disordered" evidence="1">
    <location>
        <begin position="1"/>
        <end position="46"/>
    </location>
</feature>
<evidence type="ECO:0000313" key="2">
    <source>
        <dbReference type="EMBL" id="SFF71316.1"/>
    </source>
</evidence>
<feature type="compositionally biased region" description="Basic residues" evidence="1">
    <location>
        <begin position="148"/>
        <end position="162"/>
    </location>
</feature>